<name>A0A9X1Z638_9GAMM</name>
<evidence type="ECO:0000313" key="1">
    <source>
        <dbReference type="EMBL" id="MCL1106380.1"/>
    </source>
</evidence>
<protein>
    <submittedName>
        <fullName evidence="1">Uncharacterized protein</fullName>
    </submittedName>
</protein>
<accession>A0A9X1Z638</accession>
<comment type="caution">
    <text evidence="1">The sequence shown here is derived from an EMBL/GenBank/DDBJ whole genome shotgun (WGS) entry which is preliminary data.</text>
</comment>
<proteinExistence type="predicted"/>
<evidence type="ECO:0000313" key="2">
    <source>
        <dbReference type="Proteomes" id="UP001139408"/>
    </source>
</evidence>
<gene>
    <name evidence="1" type="ORF">L2749_14125</name>
</gene>
<dbReference type="Proteomes" id="UP001139408">
    <property type="component" value="Unassembled WGS sequence"/>
</dbReference>
<dbReference type="AlphaFoldDB" id="A0A9X1Z638"/>
<dbReference type="RefSeq" id="WP_188925725.1">
    <property type="nucleotide sequence ID" value="NZ_BMQI01000030.1"/>
</dbReference>
<organism evidence="1 2">
    <name type="scientific">Shewanella algicola</name>
    <dbReference type="NCBI Taxonomy" id="640633"/>
    <lineage>
        <taxon>Bacteria</taxon>
        <taxon>Pseudomonadati</taxon>
        <taxon>Pseudomonadota</taxon>
        <taxon>Gammaproteobacteria</taxon>
        <taxon>Alteromonadales</taxon>
        <taxon>Shewanellaceae</taxon>
        <taxon>Shewanella</taxon>
    </lineage>
</organism>
<keyword evidence="2" id="KW-1185">Reference proteome</keyword>
<dbReference type="EMBL" id="JAKILJ010000032">
    <property type="protein sequence ID" value="MCL1106380.1"/>
    <property type="molecule type" value="Genomic_DNA"/>
</dbReference>
<sequence>MLNQLNQLKTIGGAERINFSIQFLPSNKARVVLTSQVDTKATGELADLLRTPIVLTGSLSDIDTMLTNELFNLADQVEQVPTCTTATPSPDTPTETVVTDIPLDENFEDDEESL</sequence>
<reference evidence="1" key="1">
    <citation type="submission" date="2022-01" db="EMBL/GenBank/DDBJ databases">
        <title>Whole genome-based taxonomy of the Shewanellaceae.</title>
        <authorList>
            <person name="Martin-Rodriguez A.J."/>
        </authorList>
    </citation>
    <scope>NUCLEOTIDE SEQUENCE</scope>
    <source>
        <strain evidence="1">DSM 23803</strain>
    </source>
</reference>